<proteinExistence type="predicted"/>
<gene>
    <name evidence="1" type="ORF">BJ875DRAFT_389965</name>
</gene>
<comment type="caution">
    <text evidence="1">The sequence shown here is derived from an EMBL/GenBank/DDBJ whole genome shotgun (WGS) entry which is preliminary data.</text>
</comment>
<evidence type="ECO:0000313" key="2">
    <source>
        <dbReference type="Proteomes" id="UP000824998"/>
    </source>
</evidence>
<protein>
    <submittedName>
        <fullName evidence="1">Uncharacterized protein</fullName>
    </submittedName>
</protein>
<reference evidence="1" key="1">
    <citation type="journal article" date="2021" name="IMA Fungus">
        <title>Genomic characterization of three marine fungi, including Emericellopsis atlantica sp. nov. with signatures of a generalist lifestyle and marine biomass degradation.</title>
        <authorList>
            <person name="Hagestad O.C."/>
            <person name="Hou L."/>
            <person name="Andersen J.H."/>
            <person name="Hansen E.H."/>
            <person name="Altermark B."/>
            <person name="Li C."/>
            <person name="Kuhnert E."/>
            <person name="Cox R.J."/>
            <person name="Crous P.W."/>
            <person name="Spatafora J.W."/>
            <person name="Lail K."/>
            <person name="Amirebrahimi M."/>
            <person name="Lipzen A."/>
            <person name="Pangilinan J."/>
            <person name="Andreopoulos W."/>
            <person name="Hayes R.D."/>
            <person name="Ng V."/>
            <person name="Grigoriev I.V."/>
            <person name="Jackson S.A."/>
            <person name="Sutton T.D.S."/>
            <person name="Dobson A.D.W."/>
            <person name="Rama T."/>
        </authorList>
    </citation>
    <scope>NUCLEOTIDE SEQUENCE</scope>
    <source>
        <strain evidence="1">TRa018bII</strain>
    </source>
</reference>
<feature type="non-terminal residue" evidence="1">
    <location>
        <position position="1"/>
    </location>
</feature>
<name>A0A9P8BZJ4_9HELO</name>
<accession>A0A9P8BZJ4</accession>
<dbReference type="AlphaFoldDB" id="A0A9P8BZJ4"/>
<evidence type="ECO:0000313" key="1">
    <source>
        <dbReference type="EMBL" id="KAG9228177.1"/>
    </source>
</evidence>
<dbReference type="Proteomes" id="UP000824998">
    <property type="component" value="Unassembled WGS sequence"/>
</dbReference>
<sequence length="65" mass="7650">FYIYELVDKRRVPAVLIEYKVLYKLPLAEIITRLSREIRPTKDIINKNSNKLKFLSKSLLATIVT</sequence>
<organism evidence="1 2">
    <name type="scientific">Amylocarpus encephaloides</name>
    <dbReference type="NCBI Taxonomy" id="45428"/>
    <lineage>
        <taxon>Eukaryota</taxon>
        <taxon>Fungi</taxon>
        <taxon>Dikarya</taxon>
        <taxon>Ascomycota</taxon>
        <taxon>Pezizomycotina</taxon>
        <taxon>Leotiomycetes</taxon>
        <taxon>Helotiales</taxon>
        <taxon>Helotiales incertae sedis</taxon>
        <taxon>Amylocarpus</taxon>
    </lineage>
</organism>
<keyword evidence="2" id="KW-1185">Reference proteome</keyword>
<dbReference type="EMBL" id="MU252033">
    <property type="protein sequence ID" value="KAG9228177.1"/>
    <property type="molecule type" value="Genomic_DNA"/>
</dbReference>